<dbReference type="EMBL" id="KB201611">
    <property type="protein sequence ID" value="ESO95759.1"/>
    <property type="molecule type" value="Genomic_DNA"/>
</dbReference>
<evidence type="ECO:0000256" key="2">
    <source>
        <dbReference type="ARBA" id="ARBA00004120"/>
    </source>
</evidence>
<dbReference type="CTD" id="20246534"/>
<dbReference type="InterPro" id="IPR040369">
    <property type="entry name" value="ARMC9"/>
</dbReference>
<feature type="domain" description="LisH" evidence="9">
    <location>
        <begin position="455"/>
        <end position="574"/>
    </location>
</feature>
<dbReference type="PROSITE" id="PS50896">
    <property type="entry name" value="LISH"/>
    <property type="match status" value="1"/>
</dbReference>
<dbReference type="PANTHER" id="PTHR14881:SF4">
    <property type="entry name" value="LISH DOMAIN-CONTAINING PROTEIN ARMC9"/>
    <property type="match status" value="1"/>
</dbReference>
<keyword evidence="5" id="KW-0970">Cilium biogenesis/degradation</keyword>
<name>V4C2L1_LOTGI</name>
<dbReference type="GO" id="GO:0036064">
    <property type="term" value="C:ciliary basal body"/>
    <property type="evidence" value="ECO:0007669"/>
    <property type="project" value="InterPro"/>
</dbReference>
<dbReference type="Pfam" id="PF23138">
    <property type="entry name" value="CTLH_Armc9"/>
    <property type="match status" value="1"/>
</dbReference>
<keyword evidence="12" id="KW-1185">Reference proteome</keyword>
<dbReference type="GeneID" id="20246534"/>
<keyword evidence="4" id="KW-0963">Cytoplasm</keyword>
<dbReference type="InterPro" id="IPR048957">
    <property type="entry name" value="ARMC9_LisH"/>
</dbReference>
<dbReference type="FunFam" id="1.25.10.10:FF:000124">
    <property type="entry name" value="lisH domain-containing protein ARMC9 isoform X1"/>
    <property type="match status" value="1"/>
</dbReference>
<comment type="subcellular location">
    <subcellularLocation>
        <location evidence="2">Cytoplasm</location>
        <location evidence="2">Cytoskeleton</location>
        <location evidence="2">Cilium basal body</location>
    </subcellularLocation>
    <subcellularLocation>
        <location evidence="1">Cytoplasm</location>
        <location evidence="1">Cytoskeleton</location>
        <location evidence="1">Microtubule organizing center</location>
        <location evidence="1">Centrosome</location>
        <location evidence="1">Centriole</location>
    </subcellularLocation>
</comment>
<dbReference type="OrthoDB" id="538223at2759"/>
<evidence type="ECO:0000256" key="7">
    <source>
        <dbReference type="ARBA" id="ARBA00023273"/>
    </source>
</evidence>
<proteinExistence type="predicted"/>
<evidence type="ECO:0000256" key="1">
    <source>
        <dbReference type="ARBA" id="ARBA00004114"/>
    </source>
</evidence>
<dbReference type="SUPFAM" id="SSF48371">
    <property type="entry name" value="ARM repeat"/>
    <property type="match status" value="1"/>
</dbReference>
<feature type="region of interest" description="Disordered" evidence="8">
    <location>
        <begin position="577"/>
        <end position="638"/>
    </location>
</feature>
<dbReference type="InterPro" id="IPR056327">
    <property type="entry name" value="ARMC9_CTLH-like_dom"/>
</dbReference>
<dbReference type="KEGG" id="lgi:LOTGIDRAFT_214855"/>
<dbReference type="RefSeq" id="XP_009053607.1">
    <property type="nucleotide sequence ID" value="XM_009055359.1"/>
</dbReference>
<dbReference type="GO" id="GO:0005814">
    <property type="term" value="C:centriole"/>
    <property type="evidence" value="ECO:0007669"/>
    <property type="project" value="UniProtKB-SubCell"/>
</dbReference>
<keyword evidence="6" id="KW-0206">Cytoskeleton</keyword>
<evidence type="ECO:0000256" key="8">
    <source>
        <dbReference type="SAM" id="MobiDB-lite"/>
    </source>
</evidence>
<feature type="compositionally biased region" description="Acidic residues" evidence="8">
    <location>
        <begin position="578"/>
        <end position="606"/>
    </location>
</feature>
<evidence type="ECO:0000313" key="12">
    <source>
        <dbReference type="Proteomes" id="UP000030746"/>
    </source>
</evidence>
<evidence type="ECO:0000256" key="3">
    <source>
        <dbReference type="ARBA" id="ARBA00021146"/>
    </source>
</evidence>
<dbReference type="GO" id="GO:0060271">
    <property type="term" value="P:cilium assembly"/>
    <property type="evidence" value="ECO:0007669"/>
    <property type="project" value="InterPro"/>
</dbReference>
<reference evidence="11 12" key="1">
    <citation type="journal article" date="2013" name="Nature">
        <title>Insights into bilaterian evolution from three spiralian genomes.</title>
        <authorList>
            <person name="Simakov O."/>
            <person name="Marletaz F."/>
            <person name="Cho S.J."/>
            <person name="Edsinger-Gonzales E."/>
            <person name="Havlak P."/>
            <person name="Hellsten U."/>
            <person name="Kuo D.H."/>
            <person name="Larsson T."/>
            <person name="Lv J."/>
            <person name="Arendt D."/>
            <person name="Savage R."/>
            <person name="Osoegawa K."/>
            <person name="de Jong P."/>
            <person name="Grimwood J."/>
            <person name="Chapman J.A."/>
            <person name="Shapiro H."/>
            <person name="Aerts A."/>
            <person name="Otillar R.P."/>
            <person name="Terry A.Y."/>
            <person name="Boore J.L."/>
            <person name="Grigoriev I.V."/>
            <person name="Lindberg D.R."/>
            <person name="Seaver E.C."/>
            <person name="Weisblat D.A."/>
            <person name="Putnam N.H."/>
            <person name="Rokhsar D.S."/>
        </authorList>
    </citation>
    <scope>NUCLEOTIDE SEQUENCE [LARGE SCALE GENOMIC DNA]</scope>
</reference>
<evidence type="ECO:0000259" key="9">
    <source>
        <dbReference type="Pfam" id="PF21050"/>
    </source>
</evidence>
<gene>
    <name evidence="11" type="ORF">LOTGIDRAFT_214855</name>
</gene>
<sequence length="657" mass="74256">MSGNLAVVAFDGELNSIVKEYLTCNSLEKTVTCFVEECNEKGSPIAPVDTKSFTNASLLETQQQLMKYFEEGNGDDYFELWNEELPPRIKNDDQVAQKLEFYANIYFAIYPIKMGDSQSKVDNRMTAFKKYLENRGATLSQTTEFLPFYALPFVPNPKAHPSYKELFEENWSRELRSRLNTFLTLSLKSTKQPRLFDLYRTGGNPEARDNEAHIKALKQKVADGDRKTATYMKRHSKVQADYHNLIGITADLVDALESTVQGRPITPEYLSQLCSRLFANHMRTSLDLTRPGTAGEALRKSVAPTRMSKPEVEQFPSLDYRKVRNDLMTGSERTQALLLQALRWRLTKSSIEKRDATMSQYLHNDILGCANAGPYRDSMKKLLTSPNEDVKQGAARLYNAFASLCVGRTYLALNPDLTPALLANLQSEDKDSITREMVLGALQKLSLRRALQTAMINKGVIEWLVGVLEDNDNLSDYSLEYTAALLMNLCLRTSGKLRCSQNAHQTLKVLSDLLGHENTEVRPYVNGALYSILAISSIREEAKRMDMEDILKCFIKEDQPDMNRQIEFIIKQLNSNEVAEEDDDDDGDEEEDGEEDQDALEADLDKDETLQAKPEELSGEALLNNVYQTNKPGGENPKKKVRIILTHSTLVADLLVD</sequence>
<keyword evidence="7" id="KW-0966">Cell projection</keyword>
<evidence type="ECO:0000256" key="4">
    <source>
        <dbReference type="ARBA" id="ARBA00022490"/>
    </source>
</evidence>
<dbReference type="InterPro" id="IPR048959">
    <property type="entry name" value="ARMC9_ARM_dom"/>
</dbReference>
<dbReference type="Gene3D" id="1.25.10.10">
    <property type="entry name" value="Leucine-rich Repeat Variant"/>
    <property type="match status" value="1"/>
</dbReference>
<feature type="domain" description="ARMC9 CTLH-like" evidence="10">
    <location>
        <begin position="60"/>
        <end position="188"/>
    </location>
</feature>
<dbReference type="InterPro" id="IPR011989">
    <property type="entry name" value="ARM-like"/>
</dbReference>
<protein>
    <recommendedName>
        <fullName evidence="3">LisH domain-containing protein ARMC9</fullName>
    </recommendedName>
</protein>
<evidence type="ECO:0000313" key="11">
    <source>
        <dbReference type="EMBL" id="ESO95759.1"/>
    </source>
</evidence>
<dbReference type="InterPro" id="IPR016024">
    <property type="entry name" value="ARM-type_fold"/>
</dbReference>
<dbReference type="InterPro" id="IPR006594">
    <property type="entry name" value="LisH"/>
</dbReference>
<dbReference type="Proteomes" id="UP000030746">
    <property type="component" value="Unassembled WGS sequence"/>
</dbReference>
<dbReference type="OMA" id="QQSDKEF"/>
<dbReference type="Pfam" id="PF21050">
    <property type="entry name" value="ARMC9_ARM"/>
    <property type="match status" value="1"/>
</dbReference>
<dbReference type="Pfam" id="PF21051">
    <property type="entry name" value="ARMC9_LisH"/>
    <property type="match status" value="1"/>
</dbReference>
<accession>V4C2L1</accession>
<organism evidence="11 12">
    <name type="scientific">Lottia gigantea</name>
    <name type="common">Giant owl limpet</name>
    <dbReference type="NCBI Taxonomy" id="225164"/>
    <lineage>
        <taxon>Eukaryota</taxon>
        <taxon>Metazoa</taxon>
        <taxon>Spiralia</taxon>
        <taxon>Lophotrochozoa</taxon>
        <taxon>Mollusca</taxon>
        <taxon>Gastropoda</taxon>
        <taxon>Patellogastropoda</taxon>
        <taxon>Lottioidea</taxon>
        <taxon>Lottiidae</taxon>
        <taxon>Lottia</taxon>
    </lineage>
</organism>
<feature type="compositionally biased region" description="Basic and acidic residues" evidence="8">
    <location>
        <begin position="607"/>
        <end position="616"/>
    </location>
</feature>
<dbReference type="AlphaFoldDB" id="V4C2L1"/>
<evidence type="ECO:0000256" key="5">
    <source>
        <dbReference type="ARBA" id="ARBA00022794"/>
    </source>
</evidence>
<dbReference type="HOGENOM" id="CLU_007962_1_0_1"/>
<dbReference type="GO" id="GO:0097542">
    <property type="term" value="C:ciliary tip"/>
    <property type="evidence" value="ECO:0007669"/>
    <property type="project" value="TreeGrafter"/>
</dbReference>
<evidence type="ECO:0000256" key="6">
    <source>
        <dbReference type="ARBA" id="ARBA00023212"/>
    </source>
</evidence>
<dbReference type="PANTHER" id="PTHR14881">
    <property type="entry name" value="LISH DOMAIN-CONTAINING PROTEIN ARMC9"/>
    <property type="match status" value="1"/>
</dbReference>
<evidence type="ECO:0000259" key="10">
    <source>
        <dbReference type="Pfam" id="PF23138"/>
    </source>
</evidence>